<dbReference type="InterPro" id="IPR000863">
    <property type="entry name" value="Sulfotransferase_dom"/>
</dbReference>
<dbReference type="EMBL" id="JAVDYB010000001">
    <property type="protein sequence ID" value="MDR7276967.1"/>
    <property type="molecule type" value="Genomic_DNA"/>
</dbReference>
<dbReference type="GO" id="GO:0008146">
    <property type="term" value="F:sulfotransferase activity"/>
    <property type="evidence" value="ECO:0007669"/>
    <property type="project" value="InterPro"/>
</dbReference>
<protein>
    <recommendedName>
        <fullName evidence="3">Sulfotransferase domain-containing protein</fullName>
    </recommendedName>
</protein>
<dbReference type="AlphaFoldDB" id="A0AAE3YPQ3"/>
<dbReference type="SUPFAM" id="SSF52540">
    <property type="entry name" value="P-loop containing nucleoside triphosphate hydrolases"/>
    <property type="match status" value="1"/>
</dbReference>
<evidence type="ECO:0000256" key="2">
    <source>
        <dbReference type="ARBA" id="ARBA00022679"/>
    </source>
</evidence>
<name>A0AAE3YPQ3_9ACTN</name>
<sequence length="278" mass="31474">MTRISWIASYPKSGNTWLRSMLTAYIGGAPAESLRGLQQLIPDIHPMIAEGGVPPWDDDGSYLVKTHFLPDVPLLRLYRDLSRKAVYIVRNPRDVLLSSLRMMHISRDDTAACRRIAEGFIAHESFFADRGRIGIGSWTENLKAWSSPDIVRRSFPDIEILTVRYEDMRGDPVGEFTEIVKFLELGRPVRDRDIQLAVDGSTIDRMREMEKKDKAGRKPPPVTRWAGKEPGNAFSFIGEGKQGQSLAFMGQDIEDAYRERLRDGSEFAALAARFGYDH</sequence>
<evidence type="ECO:0000259" key="3">
    <source>
        <dbReference type="Pfam" id="PF00685"/>
    </source>
</evidence>
<proteinExistence type="inferred from homology"/>
<comment type="similarity">
    <text evidence="1">Belongs to the sulfotransferase 1 family.</text>
</comment>
<dbReference type="Proteomes" id="UP001183643">
    <property type="component" value="Unassembled WGS sequence"/>
</dbReference>
<accession>A0AAE3YPQ3</accession>
<dbReference type="RefSeq" id="WP_310369173.1">
    <property type="nucleotide sequence ID" value="NZ_JAVDYB010000001.1"/>
</dbReference>
<dbReference type="Gene3D" id="3.40.50.300">
    <property type="entry name" value="P-loop containing nucleotide triphosphate hydrolases"/>
    <property type="match status" value="1"/>
</dbReference>
<evidence type="ECO:0000313" key="5">
    <source>
        <dbReference type="Proteomes" id="UP001183643"/>
    </source>
</evidence>
<dbReference type="PANTHER" id="PTHR11783">
    <property type="entry name" value="SULFOTRANSFERASE SULT"/>
    <property type="match status" value="1"/>
</dbReference>
<gene>
    <name evidence="4" type="ORF">J2S41_003745</name>
</gene>
<comment type="caution">
    <text evidence="4">The sequence shown here is derived from an EMBL/GenBank/DDBJ whole genome shotgun (WGS) entry which is preliminary data.</text>
</comment>
<organism evidence="4 5">
    <name type="scientific">Catenuloplanes atrovinosus</name>
    <dbReference type="NCBI Taxonomy" id="137266"/>
    <lineage>
        <taxon>Bacteria</taxon>
        <taxon>Bacillati</taxon>
        <taxon>Actinomycetota</taxon>
        <taxon>Actinomycetes</taxon>
        <taxon>Micromonosporales</taxon>
        <taxon>Micromonosporaceae</taxon>
        <taxon>Catenuloplanes</taxon>
    </lineage>
</organism>
<reference evidence="4" key="1">
    <citation type="submission" date="2023-07" db="EMBL/GenBank/DDBJ databases">
        <title>Sequencing the genomes of 1000 actinobacteria strains.</title>
        <authorList>
            <person name="Klenk H.-P."/>
        </authorList>
    </citation>
    <scope>NUCLEOTIDE SEQUENCE</scope>
    <source>
        <strain evidence="4">DSM 44707</strain>
    </source>
</reference>
<keyword evidence="2" id="KW-0808">Transferase</keyword>
<dbReference type="Gene3D" id="1.25.40.460">
    <property type="match status" value="1"/>
</dbReference>
<evidence type="ECO:0000256" key="1">
    <source>
        <dbReference type="ARBA" id="ARBA00005771"/>
    </source>
</evidence>
<feature type="domain" description="Sulfotransferase" evidence="3">
    <location>
        <begin position="6"/>
        <end position="211"/>
    </location>
</feature>
<keyword evidence="5" id="KW-1185">Reference proteome</keyword>
<dbReference type="Pfam" id="PF00685">
    <property type="entry name" value="Sulfotransfer_1"/>
    <property type="match status" value="1"/>
</dbReference>
<dbReference type="InterPro" id="IPR027417">
    <property type="entry name" value="P-loop_NTPase"/>
</dbReference>
<evidence type="ECO:0000313" key="4">
    <source>
        <dbReference type="EMBL" id="MDR7276967.1"/>
    </source>
</evidence>